<protein>
    <submittedName>
        <fullName evidence="2">Uncharacterized protein</fullName>
    </submittedName>
</protein>
<evidence type="ECO:0000313" key="3">
    <source>
        <dbReference type="Proteomes" id="UP000002274"/>
    </source>
</evidence>
<dbReference type="Proteomes" id="UP000002274">
    <property type="component" value="Chromosome"/>
</dbReference>
<dbReference type="KEGG" id="pmf:P9303_05801"/>
<proteinExistence type="predicted"/>
<evidence type="ECO:0000256" key="1">
    <source>
        <dbReference type="SAM" id="Phobius"/>
    </source>
</evidence>
<gene>
    <name evidence="2" type="ordered locus">P9303_05801</name>
</gene>
<keyword evidence="1" id="KW-0812">Transmembrane</keyword>
<dbReference type="AlphaFoldDB" id="A2C772"/>
<evidence type="ECO:0000313" key="2">
    <source>
        <dbReference type="EMBL" id="ABM77332.1"/>
    </source>
</evidence>
<feature type="transmembrane region" description="Helical" evidence="1">
    <location>
        <begin position="37"/>
        <end position="55"/>
    </location>
</feature>
<feature type="transmembrane region" description="Helical" evidence="1">
    <location>
        <begin position="12"/>
        <end position="31"/>
    </location>
</feature>
<dbReference type="EMBL" id="CP000554">
    <property type="protein sequence ID" value="ABM77332.1"/>
    <property type="molecule type" value="Genomic_DNA"/>
</dbReference>
<sequence>MDKKPFWEPRMIWRAVVIDVVLCVLMLTLSLMSDEQFWRVFYASGSLLAIIDAIWASRVLDAVEEEQD</sequence>
<name>A2C772_PROM3</name>
<keyword evidence="1" id="KW-0472">Membrane</keyword>
<dbReference type="RefSeq" id="WP_011825252.1">
    <property type="nucleotide sequence ID" value="NC_008820.1"/>
</dbReference>
<keyword evidence="1" id="KW-1133">Transmembrane helix</keyword>
<reference evidence="2 3" key="1">
    <citation type="journal article" date="2007" name="PLoS Genet.">
        <title>Patterns and implications of gene gain and loss in the evolution of Prochlorococcus.</title>
        <authorList>
            <person name="Kettler G.C."/>
            <person name="Martiny A.C."/>
            <person name="Huang K."/>
            <person name="Zucker J."/>
            <person name="Coleman M.L."/>
            <person name="Rodrigue S."/>
            <person name="Chen F."/>
            <person name="Lapidus A."/>
            <person name="Ferriera S."/>
            <person name="Johnson J."/>
            <person name="Steglich C."/>
            <person name="Church G.M."/>
            <person name="Richardson P."/>
            <person name="Chisholm S.W."/>
        </authorList>
    </citation>
    <scope>NUCLEOTIDE SEQUENCE [LARGE SCALE GENOMIC DNA]</scope>
    <source>
        <strain evidence="2 3">MIT 9303</strain>
    </source>
</reference>
<accession>A2C772</accession>
<dbReference type="HOGENOM" id="CLU_2736828_0_0_3"/>
<organism evidence="2 3">
    <name type="scientific">Prochlorococcus marinus (strain MIT 9303)</name>
    <dbReference type="NCBI Taxonomy" id="59922"/>
    <lineage>
        <taxon>Bacteria</taxon>
        <taxon>Bacillati</taxon>
        <taxon>Cyanobacteriota</taxon>
        <taxon>Cyanophyceae</taxon>
        <taxon>Synechococcales</taxon>
        <taxon>Prochlorococcaceae</taxon>
        <taxon>Prochlorococcus</taxon>
    </lineage>
</organism>
<dbReference type="BioCyc" id="PMAR59922:G1G80-533-MONOMER"/>